<dbReference type="Proteomes" id="UP001163321">
    <property type="component" value="Chromosome 6"/>
</dbReference>
<dbReference type="EMBL" id="CM047585">
    <property type="protein sequence ID" value="KAI9910747.1"/>
    <property type="molecule type" value="Genomic_DNA"/>
</dbReference>
<evidence type="ECO:0000313" key="2">
    <source>
        <dbReference type="Proteomes" id="UP001163321"/>
    </source>
</evidence>
<accession>A0ACC0VW68</accession>
<gene>
    <name evidence="1" type="ORF">PsorP6_010850</name>
</gene>
<reference evidence="1 2" key="1">
    <citation type="journal article" date="2022" name="bioRxiv">
        <title>The genome of the oomycete Peronosclerospora sorghi, a cosmopolitan pathogen of maize and sorghum, is inflated with dispersed pseudogenes.</title>
        <authorList>
            <person name="Fletcher K."/>
            <person name="Martin F."/>
            <person name="Isakeit T."/>
            <person name="Cavanaugh K."/>
            <person name="Magill C."/>
            <person name="Michelmore R."/>
        </authorList>
    </citation>
    <scope>NUCLEOTIDE SEQUENCE [LARGE SCALE GENOMIC DNA]</scope>
    <source>
        <strain evidence="1">P6</strain>
    </source>
</reference>
<organism evidence="1 2">
    <name type="scientific">Peronosclerospora sorghi</name>
    <dbReference type="NCBI Taxonomy" id="230839"/>
    <lineage>
        <taxon>Eukaryota</taxon>
        <taxon>Sar</taxon>
        <taxon>Stramenopiles</taxon>
        <taxon>Oomycota</taxon>
        <taxon>Peronosporomycetes</taxon>
        <taxon>Peronosporales</taxon>
        <taxon>Peronosporaceae</taxon>
        <taxon>Peronosclerospora</taxon>
    </lineage>
</organism>
<sequence>MITDEMARLRAVLRTCDKETQGFLQPLLSLRGVQELLLTFVRDTSRTFEDWVWDPQVRQTLVRMRNAEAQHEGRAMDQWYAHAMHDHVAAMALQHPDAETPVALLEEAEAAQNDGRVKFQAKNYYAAKNEFLKSLEAVLKYQTSEYYGTSRPPDQWDDVDMQARYVTLCTNLAICGLKLKNLSLINEYATKALTVEERSTKALYAMTKLRLLEHRYDEAIQVVEKALTFYPDKTQFLNLRKEVEATRRKEAMKEAELAEMSAKHVQRAMDAAAKSAKARMVAQNDRAERVRQEIEKRVETTPLPAREDDNFAAARLNGYFNKIRQRMVADIRSIYNPEAGEDPLFECSIRNESTGNVLAANVQGNSKKIVKNKACMIAIEKLWSDKEATGKLTPEDLAYLESYERAKASEEPAVSEPVKTPMAPQQPIRVSCLERQLQPLPLLNQLTHRGHLQARFDIEDVSPNKEVTEFKCMGYLNGEHVATANAISKKKARVEVARQVLALAFEKKILMVYDGPGTTADKTKDLEGTDDVSPPGE</sequence>
<comment type="caution">
    <text evidence="1">The sequence shown here is derived from an EMBL/GenBank/DDBJ whole genome shotgun (WGS) entry which is preliminary data.</text>
</comment>
<keyword evidence="2" id="KW-1185">Reference proteome</keyword>
<protein>
    <submittedName>
        <fullName evidence="1">Uncharacterized protein</fullName>
    </submittedName>
</protein>
<evidence type="ECO:0000313" key="1">
    <source>
        <dbReference type="EMBL" id="KAI9910747.1"/>
    </source>
</evidence>
<name>A0ACC0VW68_9STRA</name>
<proteinExistence type="predicted"/>